<keyword evidence="1" id="KW-1133">Transmembrane helix</keyword>
<name>A0A8S2DR19_9BILA</name>
<feature type="transmembrane region" description="Helical" evidence="1">
    <location>
        <begin position="233"/>
        <end position="252"/>
    </location>
</feature>
<protein>
    <submittedName>
        <fullName evidence="2">Uncharacterized protein</fullName>
    </submittedName>
</protein>
<sequence>MIPYLIRTYFDKPPLWQTIHETNETNITTTNLKRPWHVKSIEFTYIYVSVVFYSCLILALIYALIELTKLYDDINNVLVSVSNNPRFIESDEKKLINLKEATNVEYFLAKIESLIGRTHKRKYRRNSVAIAYALMIIIVLSLTAVFIIYSTFTIAYFIILSAINHLTTHVVIELLDRTKLDLAKFITLSTDIKEIVKARKTIEYLRSIIEHVTIRKTKYTVTVLTVVIDRSRIVQLLTLIVTAIVSYVVALVQRQLPE</sequence>
<organism evidence="2 4">
    <name type="scientific">Didymodactylos carnosus</name>
    <dbReference type="NCBI Taxonomy" id="1234261"/>
    <lineage>
        <taxon>Eukaryota</taxon>
        <taxon>Metazoa</taxon>
        <taxon>Spiralia</taxon>
        <taxon>Gnathifera</taxon>
        <taxon>Rotifera</taxon>
        <taxon>Eurotatoria</taxon>
        <taxon>Bdelloidea</taxon>
        <taxon>Philodinida</taxon>
        <taxon>Philodinidae</taxon>
        <taxon>Didymodactylos</taxon>
    </lineage>
</organism>
<evidence type="ECO:0000313" key="4">
    <source>
        <dbReference type="Proteomes" id="UP000677228"/>
    </source>
</evidence>
<dbReference type="EMBL" id="CAJOBA010007400">
    <property type="protein sequence ID" value="CAF3801226.1"/>
    <property type="molecule type" value="Genomic_DNA"/>
</dbReference>
<evidence type="ECO:0000313" key="2">
    <source>
        <dbReference type="EMBL" id="CAF1032938.1"/>
    </source>
</evidence>
<dbReference type="EMBL" id="CAJNOK010007387">
    <property type="protein sequence ID" value="CAF1032938.1"/>
    <property type="molecule type" value="Genomic_DNA"/>
</dbReference>
<gene>
    <name evidence="2" type="ORF">OVA965_LOCUS16085</name>
    <name evidence="3" type="ORF">TMI583_LOCUS16096</name>
</gene>
<reference evidence="2" key="1">
    <citation type="submission" date="2021-02" db="EMBL/GenBank/DDBJ databases">
        <authorList>
            <person name="Nowell W R."/>
        </authorList>
    </citation>
    <scope>NUCLEOTIDE SEQUENCE</scope>
</reference>
<dbReference type="Proteomes" id="UP000682733">
    <property type="component" value="Unassembled WGS sequence"/>
</dbReference>
<feature type="transmembrane region" description="Helical" evidence="1">
    <location>
        <begin position="127"/>
        <end position="148"/>
    </location>
</feature>
<evidence type="ECO:0000256" key="1">
    <source>
        <dbReference type="SAM" id="Phobius"/>
    </source>
</evidence>
<keyword evidence="1" id="KW-0812">Transmembrane</keyword>
<evidence type="ECO:0000313" key="3">
    <source>
        <dbReference type="EMBL" id="CAF3801226.1"/>
    </source>
</evidence>
<accession>A0A8S2DR19</accession>
<proteinExistence type="predicted"/>
<dbReference type="AlphaFoldDB" id="A0A8S2DR19"/>
<dbReference type="Proteomes" id="UP000677228">
    <property type="component" value="Unassembled WGS sequence"/>
</dbReference>
<keyword evidence="1" id="KW-0472">Membrane</keyword>
<comment type="caution">
    <text evidence="2">The sequence shown here is derived from an EMBL/GenBank/DDBJ whole genome shotgun (WGS) entry which is preliminary data.</text>
</comment>
<feature type="transmembrane region" description="Helical" evidence="1">
    <location>
        <begin position="154"/>
        <end position="175"/>
    </location>
</feature>
<feature type="transmembrane region" description="Helical" evidence="1">
    <location>
        <begin position="45"/>
        <end position="65"/>
    </location>
</feature>